<reference evidence="1" key="1">
    <citation type="journal article" date="2021" name="New Phytol.">
        <title>Evolutionary innovations through gain and loss of genes in the ectomycorrhizal Boletales.</title>
        <authorList>
            <person name="Wu G."/>
            <person name="Miyauchi S."/>
            <person name="Morin E."/>
            <person name="Kuo A."/>
            <person name="Drula E."/>
            <person name="Varga T."/>
            <person name="Kohler A."/>
            <person name="Feng B."/>
            <person name="Cao Y."/>
            <person name="Lipzen A."/>
            <person name="Daum C."/>
            <person name="Hundley H."/>
            <person name="Pangilinan J."/>
            <person name="Johnson J."/>
            <person name="Barry K."/>
            <person name="LaButti K."/>
            <person name="Ng V."/>
            <person name="Ahrendt S."/>
            <person name="Min B."/>
            <person name="Choi I.G."/>
            <person name="Park H."/>
            <person name="Plett J.M."/>
            <person name="Magnuson J."/>
            <person name="Spatafora J.W."/>
            <person name="Nagy L.G."/>
            <person name="Henrissat B."/>
            <person name="Grigoriev I.V."/>
            <person name="Yang Z.L."/>
            <person name="Xu J."/>
            <person name="Martin F.M."/>
        </authorList>
    </citation>
    <scope>NUCLEOTIDE SEQUENCE</scope>
    <source>
        <strain evidence="1">KUC20120723A-06</strain>
    </source>
</reference>
<gene>
    <name evidence="1" type="ORF">BV22DRAFT_1003495</name>
</gene>
<sequence>MPELDSPNARFCEAFAGFTSKSGKESATALIRVLDGIASDLARDEGLRQKIGSEEPSIWSSLRQLWNLFIGPTSDEESAEMGILITSVARFTRNLVAGVPINQKLAYDNEPALRRILHKYSSWSVYQDTDSFVVTRMAVQTLSNIVTSNEELMSRFWKTYMSLPEEQVILIRLLTSPDTRTVLSTMVLVVNCVHENKERCSMLTKAPAGIRICITLLDRMVSLYDAEESSDGGKAFDYGYHLFAHLFDGGFTADLYAHLSVPGEVITPHQTTLLKLLDSHLQSSHSNSIHRQLCPMTSGCFFELSTYAQSAIKQAIASEIPDNADGRDAHLVPKELDLLLPKVCEALVLVTQCIVTITLSSASVRVDDLITGQDLRSVFNNARSEHELLRLLDRFLPRINFGKAVPPPSADNRQSSVAVTDPAGFFYVKRDLVRLLGILCHRDKGVQDRIRDINGIPVIMNMCVVDERNPYLREHAILTLRNLLEGNKENQAVVDSIQPSGRWDDEGVLRETPGATRK</sequence>
<proteinExistence type="predicted"/>
<dbReference type="EMBL" id="MU266345">
    <property type="protein sequence ID" value="KAH7929116.1"/>
    <property type="molecule type" value="Genomic_DNA"/>
</dbReference>
<evidence type="ECO:0000313" key="2">
    <source>
        <dbReference type="Proteomes" id="UP000790709"/>
    </source>
</evidence>
<name>A0ACB8BVL1_9AGAM</name>
<accession>A0ACB8BVL1</accession>
<organism evidence="1 2">
    <name type="scientific">Leucogyrophana mollusca</name>
    <dbReference type="NCBI Taxonomy" id="85980"/>
    <lineage>
        <taxon>Eukaryota</taxon>
        <taxon>Fungi</taxon>
        <taxon>Dikarya</taxon>
        <taxon>Basidiomycota</taxon>
        <taxon>Agaricomycotina</taxon>
        <taxon>Agaricomycetes</taxon>
        <taxon>Agaricomycetidae</taxon>
        <taxon>Boletales</taxon>
        <taxon>Boletales incertae sedis</taxon>
        <taxon>Leucogyrophana</taxon>
    </lineage>
</organism>
<dbReference type="Proteomes" id="UP000790709">
    <property type="component" value="Unassembled WGS sequence"/>
</dbReference>
<comment type="caution">
    <text evidence="1">The sequence shown here is derived from an EMBL/GenBank/DDBJ whole genome shotgun (WGS) entry which is preliminary data.</text>
</comment>
<protein>
    <submittedName>
        <fullName evidence="1">Uncharacterized protein</fullName>
    </submittedName>
</protein>
<evidence type="ECO:0000313" key="1">
    <source>
        <dbReference type="EMBL" id="KAH7929116.1"/>
    </source>
</evidence>
<keyword evidence="2" id="KW-1185">Reference proteome</keyword>